<accession>A0A9N9K8N2</accession>
<sequence length="51" mass="5925">MSPASYENIENINALSDFSKDYNLQSNFDRSEESNVENYDNFKQVLSESLQ</sequence>
<evidence type="ECO:0000313" key="2">
    <source>
        <dbReference type="Proteomes" id="UP000789405"/>
    </source>
</evidence>
<organism evidence="1 2">
    <name type="scientific">Dentiscutata erythropus</name>
    <dbReference type="NCBI Taxonomy" id="1348616"/>
    <lineage>
        <taxon>Eukaryota</taxon>
        <taxon>Fungi</taxon>
        <taxon>Fungi incertae sedis</taxon>
        <taxon>Mucoromycota</taxon>
        <taxon>Glomeromycotina</taxon>
        <taxon>Glomeromycetes</taxon>
        <taxon>Diversisporales</taxon>
        <taxon>Gigasporaceae</taxon>
        <taxon>Dentiscutata</taxon>
    </lineage>
</organism>
<dbReference type="Proteomes" id="UP000789405">
    <property type="component" value="Unassembled WGS sequence"/>
</dbReference>
<feature type="non-terminal residue" evidence="1">
    <location>
        <position position="51"/>
    </location>
</feature>
<evidence type="ECO:0000313" key="1">
    <source>
        <dbReference type="EMBL" id="CAG8816663.1"/>
    </source>
</evidence>
<protein>
    <submittedName>
        <fullName evidence="1">7967_t:CDS:1</fullName>
    </submittedName>
</protein>
<name>A0A9N9K8N2_9GLOM</name>
<gene>
    <name evidence="1" type="ORF">DERYTH_LOCUS26312</name>
</gene>
<comment type="caution">
    <text evidence="1">The sequence shown here is derived from an EMBL/GenBank/DDBJ whole genome shotgun (WGS) entry which is preliminary data.</text>
</comment>
<reference evidence="1" key="1">
    <citation type="submission" date="2021-06" db="EMBL/GenBank/DDBJ databases">
        <authorList>
            <person name="Kallberg Y."/>
            <person name="Tangrot J."/>
            <person name="Rosling A."/>
        </authorList>
    </citation>
    <scope>NUCLEOTIDE SEQUENCE</scope>
    <source>
        <strain evidence="1">MA453B</strain>
    </source>
</reference>
<proteinExistence type="predicted"/>
<keyword evidence="2" id="KW-1185">Reference proteome</keyword>
<dbReference type="AlphaFoldDB" id="A0A9N9K8N2"/>
<dbReference type="EMBL" id="CAJVPY010054223">
    <property type="protein sequence ID" value="CAG8816663.1"/>
    <property type="molecule type" value="Genomic_DNA"/>
</dbReference>